<name>A0A931ANR8_9ACTN</name>
<dbReference type="RefSeq" id="WP_195902825.1">
    <property type="nucleotide sequence ID" value="NZ_JADOGI010000340.1"/>
</dbReference>
<dbReference type="Proteomes" id="UP000605361">
    <property type="component" value="Unassembled WGS sequence"/>
</dbReference>
<dbReference type="AlphaFoldDB" id="A0A931ANR8"/>
<sequence>MSGTVSDLARATSTCGWVVFGIATVNTAGNRVTWKRHHVRTCAYRTPKRFSFTNHRVYQVELKVCAERRAAEPSMQCTAGNPAWKTLYTSPH</sequence>
<proteinExistence type="predicted"/>
<comment type="caution">
    <text evidence="1">The sequence shown here is derived from an EMBL/GenBank/DDBJ whole genome shotgun (WGS) entry which is preliminary data.</text>
</comment>
<accession>A0A931ANR8</accession>
<evidence type="ECO:0000313" key="1">
    <source>
        <dbReference type="EMBL" id="MBF8193983.1"/>
    </source>
</evidence>
<keyword evidence="2" id="KW-1185">Reference proteome</keyword>
<evidence type="ECO:0000313" key="2">
    <source>
        <dbReference type="Proteomes" id="UP000605361"/>
    </source>
</evidence>
<reference evidence="1" key="1">
    <citation type="submission" date="2020-11" db="EMBL/GenBank/DDBJ databases">
        <title>Whole-genome analyses of Nonomuraea sp. K274.</title>
        <authorList>
            <person name="Veyisoglu A."/>
        </authorList>
    </citation>
    <scope>NUCLEOTIDE SEQUENCE</scope>
    <source>
        <strain evidence="1">K274</strain>
    </source>
</reference>
<organism evidence="1 2">
    <name type="scientific">Nonomuraea cypriaca</name>
    <dbReference type="NCBI Taxonomy" id="1187855"/>
    <lineage>
        <taxon>Bacteria</taxon>
        <taxon>Bacillati</taxon>
        <taxon>Actinomycetota</taxon>
        <taxon>Actinomycetes</taxon>
        <taxon>Streptosporangiales</taxon>
        <taxon>Streptosporangiaceae</taxon>
        <taxon>Nonomuraea</taxon>
    </lineage>
</organism>
<protein>
    <submittedName>
        <fullName evidence="1">Uncharacterized protein</fullName>
    </submittedName>
</protein>
<dbReference type="EMBL" id="JADOGI010000340">
    <property type="protein sequence ID" value="MBF8193983.1"/>
    <property type="molecule type" value="Genomic_DNA"/>
</dbReference>
<gene>
    <name evidence="1" type="ORF">ITP53_51580</name>
</gene>